<evidence type="ECO:0000313" key="1">
    <source>
        <dbReference type="EMBL" id="ETN70855.1"/>
    </source>
</evidence>
<keyword evidence="2" id="KW-1185">Reference proteome</keyword>
<name>W2SMK2_NECAM</name>
<reference evidence="2" key="1">
    <citation type="journal article" date="2014" name="Nat. Genet.">
        <title>Genome of the human hookworm Necator americanus.</title>
        <authorList>
            <person name="Tang Y.T."/>
            <person name="Gao X."/>
            <person name="Rosa B.A."/>
            <person name="Abubucker S."/>
            <person name="Hallsworth-Pepin K."/>
            <person name="Martin J."/>
            <person name="Tyagi R."/>
            <person name="Heizer E."/>
            <person name="Zhang X."/>
            <person name="Bhonagiri-Palsikar V."/>
            <person name="Minx P."/>
            <person name="Warren W.C."/>
            <person name="Wang Q."/>
            <person name="Zhan B."/>
            <person name="Hotez P.J."/>
            <person name="Sternberg P.W."/>
            <person name="Dougall A."/>
            <person name="Gaze S.T."/>
            <person name="Mulvenna J."/>
            <person name="Sotillo J."/>
            <person name="Ranganathan S."/>
            <person name="Rabelo E.M."/>
            <person name="Wilson R.K."/>
            <person name="Felgner P.L."/>
            <person name="Bethony J."/>
            <person name="Hawdon J.M."/>
            <person name="Gasser R.B."/>
            <person name="Loukas A."/>
            <person name="Mitreva M."/>
        </authorList>
    </citation>
    <scope>NUCLEOTIDE SEQUENCE [LARGE SCALE GENOMIC DNA]</scope>
</reference>
<dbReference type="KEGG" id="nai:NECAME_14489"/>
<dbReference type="Proteomes" id="UP000053676">
    <property type="component" value="Unassembled WGS sequence"/>
</dbReference>
<dbReference type="EMBL" id="KI668883">
    <property type="protein sequence ID" value="ETN70855.1"/>
    <property type="molecule type" value="Genomic_DNA"/>
</dbReference>
<accession>W2SMK2</accession>
<sequence length="132" mass="14614">MGFSPRLWGSCSLRRGEIASSNHHHPLGLTLPLSIAAAIKHPVSPFCHDKASCSSVPVSRVHYPEIDTKKQQSVSQYRDCRSKSDMELVRNNESSKENDAGKTSVLSKITQNWTDLGEQLSAEGRRVVVDQI</sequence>
<organism evidence="1 2">
    <name type="scientific">Necator americanus</name>
    <name type="common">Human hookworm</name>
    <dbReference type="NCBI Taxonomy" id="51031"/>
    <lineage>
        <taxon>Eukaryota</taxon>
        <taxon>Metazoa</taxon>
        <taxon>Ecdysozoa</taxon>
        <taxon>Nematoda</taxon>
        <taxon>Chromadorea</taxon>
        <taxon>Rhabditida</taxon>
        <taxon>Rhabditina</taxon>
        <taxon>Rhabditomorpha</taxon>
        <taxon>Strongyloidea</taxon>
        <taxon>Ancylostomatidae</taxon>
        <taxon>Bunostominae</taxon>
        <taxon>Necator</taxon>
    </lineage>
</organism>
<proteinExistence type="predicted"/>
<evidence type="ECO:0000313" key="2">
    <source>
        <dbReference type="Proteomes" id="UP000053676"/>
    </source>
</evidence>
<dbReference type="AlphaFoldDB" id="W2SMK2"/>
<gene>
    <name evidence="1" type="ORF">NECAME_14489</name>
</gene>
<protein>
    <submittedName>
        <fullName evidence="1">Uncharacterized protein</fullName>
    </submittedName>
</protein>